<comment type="caution">
    <text evidence="13">The sequence shown here is derived from an EMBL/GenBank/DDBJ whole genome shotgun (WGS) entry which is preliminary data.</text>
</comment>
<dbReference type="InterPro" id="IPR013763">
    <property type="entry name" value="Cyclin-like_dom"/>
</dbReference>
<dbReference type="AlphaFoldDB" id="A0AA40LFT9"/>
<evidence type="ECO:0000256" key="9">
    <source>
        <dbReference type="RuleBase" id="RU000383"/>
    </source>
</evidence>
<comment type="similarity">
    <text evidence="3">Belongs to the cyclin family. Cyclin E subfamily.</text>
</comment>
<evidence type="ECO:0000256" key="8">
    <source>
        <dbReference type="ARBA" id="ARBA00023306"/>
    </source>
</evidence>
<dbReference type="Gene3D" id="1.10.472.10">
    <property type="entry name" value="Cyclin-like"/>
    <property type="match status" value="2"/>
</dbReference>
<evidence type="ECO:0000313" key="13">
    <source>
        <dbReference type="EMBL" id="KAK1330602.1"/>
    </source>
</evidence>
<dbReference type="CDD" id="cd20581">
    <property type="entry name" value="CYCLIN_CCNE1_rpt2"/>
    <property type="match status" value="1"/>
</dbReference>
<evidence type="ECO:0000256" key="5">
    <source>
        <dbReference type="ARBA" id="ARBA00022618"/>
    </source>
</evidence>
<dbReference type="SUPFAM" id="SSF47954">
    <property type="entry name" value="Cyclin-like"/>
    <property type="match status" value="2"/>
</dbReference>
<evidence type="ECO:0000256" key="1">
    <source>
        <dbReference type="ARBA" id="ARBA00004123"/>
    </source>
</evidence>
<evidence type="ECO:0008006" key="15">
    <source>
        <dbReference type="Google" id="ProtNLM"/>
    </source>
</evidence>
<feature type="region of interest" description="Disordered" evidence="10">
    <location>
        <begin position="1"/>
        <end position="34"/>
    </location>
</feature>
<keyword evidence="4" id="KW-0597">Phosphoprotein</keyword>
<keyword evidence="8" id="KW-0131">Cell cycle</keyword>
<dbReference type="SMART" id="SM00385">
    <property type="entry name" value="CYCLIN"/>
    <property type="match status" value="1"/>
</dbReference>
<dbReference type="PROSITE" id="PS00292">
    <property type="entry name" value="CYCLINS"/>
    <property type="match status" value="1"/>
</dbReference>
<dbReference type="FunFam" id="1.10.472.10:FF:000001">
    <property type="entry name" value="G2/mitotic-specific cyclin"/>
    <property type="match status" value="1"/>
</dbReference>
<evidence type="ECO:0000256" key="10">
    <source>
        <dbReference type="SAM" id="MobiDB-lite"/>
    </source>
</evidence>
<dbReference type="PANTHER" id="PTHR10177">
    <property type="entry name" value="CYCLINS"/>
    <property type="match status" value="1"/>
</dbReference>
<sequence length="558" mass="62457">MPRESRERDAKEPDTMKEESGSDASAHSRKRKANVAVFLQDPDEEIAKIDRTVRSQCGDQVEAEREPNLRRGQGPGQVSRGQRIALRARQLGSVPASLQACLSFQPWVGSAACENPCSLIPTPDKDDNELVYPTSAHKPPGVRPPRASPLPLLNWANREEVWRIMLNKEKTYLRDHHLLQRHPLLQPKMRAILLDWLMEVCEVYKLHRETFYLAQDFFDRYMATQHDIVKTLLQLIGISSLFIAAKLEVRGLRVPGMGLTLPRSATENGGEAHCLSTMHILHFPNSFYFLQEIYPPKLHQFAYVTDGACSGDDILTMELIIMKVGASLLSASRTQHPTLASASAGPLKRDSGRGRLHGQLLGGPTGAEMSSFLSRRPPSLFPQALKWQLSPLTIVSWLNVYMQVAYLNDMYEVLLPQYPQHVFIQIAELLDLCVLDVGCLEFPYGVLAASALYHFSSSELMQKVSGYQWCDIEKCVKWMVPFAMVIREAGSSKLKQFRGVPPEDAHNIQTHLNSLDLLDKAQAKKAILSEQNRVSPLPSGLLTPPPSGKKQSGEPETE</sequence>
<evidence type="ECO:0000256" key="2">
    <source>
        <dbReference type="ARBA" id="ARBA00006955"/>
    </source>
</evidence>
<dbReference type="GO" id="GO:0051301">
    <property type="term" value="P:cell division"/>
    <property type="evidence" value="ECO:0007669"/>
    <property type="project" value="UniProtKB-KW"/>
</dbReference>
<feature type="domain" description="Cyclin-like" evidence="11">
    <location>
        <begin position="195"/>
        <end position="323"/>
    </location>
</feature>
<comment type="subcellular location">
    <subcellularLocation>
        <location evidence="1">Nucleus</location>
    </subcellularLocation>
</comment>
<evidence type="ECO:0000256" key="7">
    <source>
        <dbReference type="ARBA" id="ARBA00023242"/>
    </source>
</evidence>
<dbReference type="InterPro" id="IPR004367">
    <property type="entry name" value="Cyclin_C-dom"/>
</dbReference>
<comment type="similarity">
    <text evidence="2">Belongs to the cyclin family. Cyclin AB subfamily.</text>
</comment>
<proteinExistence type="inferred from homology"/>
<keyword evidence="14" id="KW-1185">Reference proteome</keyword>
<feature type="domain" description="Cyclin C-terminal" evidence="12">
    <location>
        <begin position="392"/>
        <end position="514"/>
    </location>
</feature>
<dbReference type="SMART" id="SM01332">
    <property type="entry name" value="Cyclin_C"/>
    <property type="match status" value="1"/>
</dbReference>
<feature type="region of interest" description="Disordered" evidence="10">
    <location>
        <begin position="51"/>
        <end position="80"/>
    </location>
</feature>
<dbReference type="InterPro" id="IPR006671">
    <property type="entry name" value="Cyclin_N"/>
</dbReference>
<dbReference type="EMBL" id="JAULJE010000021">
    <property type="protein sequence ID" value="KAK1330602.1"/>
    <property type="molecule type" value="Genomic_DNA"/>
</dbReference>
<reference evidence="13" key="1">
    <citation type="submission" date="2023-06" db="EMBL/GenBank/DDBJ databases">
        <title>Reference genome for the Northern bat (Eptesicus nilssonii), a most northern bat species.</title>
        <authorList>
            <person name="Laine V.N."/>
            <person name="Pulliainen A.T."/>
            <person name="Lilley T.M."/>
        </authorList>
    </citation>
    <scope>NUCLEOTIDE SEQUENCE</scope>
    <source>
        <strain evidence="13">BLF_Eptnil</strain>
        <tissue evidence="13">Kidney</tissue>
    </source>
</reference>
<feature type="compositionally biased region" description="Basic and acidic residues" evidence="10">
    <location>
        <begin position="1"/>
        <end position="20"/>
    </location>
</feature>
<dbReference type="InterPro" id="IPR048258">
    <property type="entry name" value="Cyclins_cyclin-box"/>
</dbReference>
<name>A0AA40LFT9_CNENI</name>
<dbReference type="GO" id="GO:0005634">
    <property type="term" value="C:nucleus"/>
    <property type="evidence" value="ECO:0007669"/>
    <property type="project" value="UniProtKB-SubCell"/>
</dbReference>
<dbReference type="Pfam" id="PF02984">
    <property type="entry name" value="Cyclin_C"/>
    <property type="match status" value="1"/>
</dbReference>
<evidence type="ECO:0000259" key="12">
    <source>
        <dbReference type="SMART" id="SM01332"/>
    </source>
</evidence>
<evidence type="ECO:0000313" key="14">
    <source>
        <dbReference type="Proteomes" id="UP001177744"/>
    </source>
</evidence>
<dbReference type="Proteomes" id="UP001177744">
    <property type="component" value="Unassembled WGS sequence"/>
</dbReference>
<feature type="region of interest" description="Disordered" evidence="10">
    <location>
        <begin position="530"/>
        <end position="558"/>
    </location>
</feature>
<organism evidence="13 14">
    <name type="scientific">Cnephaeus nilssonii</name>
    <name type="common">Northern bat</name>
    <name type="synonym">Eptesicus nilssonii</name>
    <dbReference type="NCBI Taxonomy" id="3371016"/>
    <lineage>
        <taxon>Eukaryota</taxon>
        <taxon>Metazoa</taxon>
        <taxon>Chordata</taxon>
        <taxon>Craniata</taxon>
        <taxon>Vertebrata</taxon>
        <taxon>Euteleostomi</taxon>
        <taxon>Mammalia</taxon>
        <taxon>Eutheria</taxon>
        <taxon>Laurasiatheria</taxon>
        <taxon>Chiroptera</taxon>
        <taxon>Yangochiroptera</taxon>
        <taxon>Vespertilionidae</taxon>
        <taxon>Cnephaeus</taxon>
    </lineage>
</organism>
<protein>
    <recommendedName>
        <fullName evidence="15">Cyclin E1</fullName>
    </recommendedName>
</protein>
<evidence type="ECO:0000256" key="4">
    <source>
        <dbReference type="ARBA" id="ARBA00022553"/>
    </source>
</evidence>
<keyword evidence="7" id="KW-0539">Nucleus</keyword>
<dbReference type="FunFam" id="1.10.472.10:FF:000024">
    <property type="entry name" value="G1/S-specific cyclin-E1"/>
    <property type="match status" value="1"/>
</dbReference>
<keyword evidence="5" id="KW-0132">Cell division</keyword>
<gene>
    <name evidence="13" type="ORF">QTO34_010798</name>
</gene>
<dbReference type="InterPro" id="IPR036915">
    <property type="entry name" value="Cyclin-like_sf"/>
</dbReference>
<accession>A0AA40LFT9</accession>
<evidence type="ECO:0000259" key="11">
    <source>
        <dbReference type="SMART" id="SM00385"/>
    </source>
</evidence>
<evidence type="ECO:0000256" key="6">
    <source>
        <dbReference type="ARBA" id="ARBA00023127"/>
    </source>
</evidence>
<dbReference type="InterPro" id="IPR039361">
    <property type="entry name" value="Cyclin"/>
</dbReference>
<dbReference type="Pfam" id="PF00134">
    <property type="entry name" value="Cyclin_N"/>
    <property type="match status" value="1"/>
</dbReference>
<evidence type="ECO:0000256" key="3">
    <source>
        <dbReference type="ARBA" id="ARBA00007143"/>
    </source>
</evidence>
<keyword evidence="6 9" id="KW-0195">Cyclin</keyword>